<keyword evidence="5" id="KW-0325">Glycoprotein</keyword>
<dbReference type="SUPFAM" id="SSF48403">
    <property type="entry name" value="Ankyrin repeat"/>
    <property type="match status" value="1"/>
</dbReference>
<dbReference type="FunFam" id="2.60.40.10:FF:000136">
    <property type="entry name" value="Ciliary neurotrophic factor receptor alpha"/>
    <property type="match status" value="1"/>
</dbReference>
<dbReference type="Gene3D" id="2.60.40.10">
    <property type="entry name" value="Immunoglobulins"/>
    <property type="match status" value="2"/>
</dbReference>
<feature type="signal peptide" evidence="9">
    <location>
        <begin position="1"/>
        <end position="20"/>
    </location>
</feature>
<feature type="coiled-coil region" evidence="7">
    <location>
        <begin position="843"/>
        <end position="870"/>
    </location>
</feature>
<dbReference type="PANTHER" id="PTHR24129">
    <property type="entry name" value="ANKYCORBIN"/>
    <property type="match status" value="1"/>
</dbReference>
<dbReference type="SMART" id="SM00060">
    <property type="entry name" value="FN3"/>
    <property type="match status" value="2"/>
</dbReference>
<keyword evidence="12" id="KW-1185">Reference proteome</keyword>
<dbReference type="PROSITE" id="PS50088">
    <property type="entry name" value="ANK_REPEAT"/>
    <property type="match status" value="5"/>
</dbReference>
<keyword evidence="4 7" id="KW-0175">Coiled coil</keyword>
<gene>
    <name evidence="11" type="ORF">HGM15179_016960</name>
</gene>
<keyword evidence="2 9" id="KW-0732">Signal</keyword>
<dbReference type="InterPro" id="IPR013783">
    <property type="entry name" value="Ig-like_fold"/>
</dbReference>
<protein>
    <recommendedName>
        <fullName evidence="10">Fibronectin type-III domain-containing protein</fullName>
    </recommendedName>
</protein>
<feature type="compositionally biased region" description="Low complexity" evidence="8">
    <location>
        <begin position="266"/>
        <end position="278"/>
    </location>
</feature>
<evidence type="ECO:0000256" key="5">
    <source>
        <dbReference type="ARBA" id="ARBA00023180"/>
    </source>
</evidence>
<comment type="similarity">
    <text evidence="1">Belongs to the type I cytokine receptor family. Type 3 subfamily.</text>
</comment>
<dbReference type="InterPro" id="IPR056621">
    <property type="entry name" value="FN3_IL27B_N"/>
</dbReference>
<dbReference type="Pfam" id="PF00023">
    <property type="entry name" value="Ank"/>
    <property type="match status" value="1"/>
</dbReference>
<feature type="repeat" description="ANK" evidence="6">
    <location>
        <begin position="97"/>
        <end position="129"/>
    </location>
</feature>
<dbReference type="GO" id="GO:0016020">
    <property type="term" value="C:membrane"/>
    <property type="evidence" value="ECO:0007669"/>
    <property type="project" value="InterPro"/>
</dbReference>
<dbReference type="OrthoDB" id="341259at2759"/>
<dbReference type="Pfam" id="PF24031">
    <property type="entry name" value="FN3_IL27B_N"/>
    <property type="match status" value="1"/>
</dbReference>
<feature type="repeat" description="ANK" evidence="6">
    <location>
        <begin position="196"/>
        <end position="228"/>
    </location>
</feature>
<dbReference type="AlphaFoldDB" id="A0A8K1LDU2"/>
<dbReference type="PROSITE" id="PS50297">
    <property type="entry name" value="ANK_REP_REGION"/>
    <property type="match status" value="5"/>
</dbReference>
<dbReference type="InterPro" id="IPR036116">
    <property type="entry name" value="FN3_sf"/>
</dbReference>
<evidence type="ECO:0000256" key="3">
    <source>
        <dbReference type="ARBA" id="ARBA00022737"/>
    </source>
</evidence>
<dbReference type="SUPFAM" id="SSF49265">
    <property type="entry name" value="Fibronectin type III"/>
    <property type="match status" value="2"/>
</dbReference>
<feature type="repeat" description="ANK" evidence="6">
    <location>
        <begin position="130"/>
        <end position="162"/>
    </location>
</feature>
<proteinExistence type="inferred from homology"/>
<dbReference type="InterPro" id="IPR003530">
    <property type="entry name" value="Hematopoietin_rcpt_L_F3_CS"/>
</dbReference>
<dbReference type="PROSITE" id="PS50853">
    <property type="entry name" value="FN3"/>
    <property type="match status" value="1"/>
</dbReference>
<feature type="repeat" description="ANK" evidence="6">
    <location>
        <begin position="163"/>
        <end position="195"/>
    </location>
</feature>
<keyword evidence="6" id="KW-0040">ANK repeat</keyword>
<sequence>MASSRRLLLSTMKQICLCAAASFASQDWTKNDEKLLQAVDYNDAGRVSSLLLRKGLVPTKLDSEGKSAFHLAATRGNVDCLEAMLAHGVDAMTKDSAGYTALHLASKHGHPQCVSKLLQASCPVDVADGSGRTALHLAAASGCISCSEILCDFKAPLNSKDKDGSTPLILAAKMSHSELCRYLLHRGASINCRDLQGRTALMLACESGSVDTVEVLVSAGARVAVVDATGHDAAHYGLATGNALIQHLLQEAAQRRSWASEEESTEQTSQTSSPSQSSVREKSSTPRKRKAPLPPLGTSSQEDRDAYEEIVRLRQERAQFLHKIRGLEQQEKQRRERAEQDESSLRSMEKQIRELEERLAVRDGEKEKLGKEVEALRSRLSSMENEKENTSYDIETLQDEEGDPLEFPGAEMLLSKKTLSPSAEELLATLQGQVQSLTVQNKELREKIQVLENYERDESSPAGPGDTVPIALYRALQKELEQLRAQGTARAGGDGHRGASEPIPGGTAGPRPPEEPAWAWGECKAALGELGMQTSSSSSSSPPGELAEARAALKRAQTELEERERRLKELQARLEAAQTEASREKEALLERCGRAEAEAEKLRRELSARPRDAPGAGEAEAQLAELQATLTRRESELSALRERLRQHEDKEAATPTWLQRAQAEGWVSREEHARGTAALQEQARALRQQLRELEAKTDAKSREASRLQAELAAAVPRAQHEAAEAGLKAEAAALTRRLQELERKHEKTCEEVFRVQRQALFMKSERQAAEDRLGAAQKQLEQAQEEAKRLRELHGHAEDAARLVRERDRKITELSKEVFRLKEALNALPESGGPPKSPPNTNTATLQARIRALEEKLEETETRHSKVVTLYRSHLLYAVQITELSKEVFRLKEALNALPESGGPPKSPPNTNTATLQARIRALEEKLEETETRHSKVVTLYRSHLLYAVQHGPLGTEVLLPCPGGEAEWRRGDTVLGTSPAPGLALPNASLAHEGHYSCHHPVTGETWATICLRLGYPPPSPAIECWASSYPQAVNCSWGLSPDPLLDTDFVVTYRHGTATGECTATGPRSCSFGDLQVFSLTPYELNVTARNALGAASGTLPFLLENIIKPDPPEALRVSPIPGEPQKLLVEWSPPSSWPFPEYFPLQYRVRYSRDNNSIPTTVGPYEATSHVLTDLEPGSLHHVQVAAKDATDSGEFSAWSPPASGTPWVGL</sequence>
<name>A0A8K1LDU2_9PASS</name>
<dbReference type="InterPro" id="IPR002110">
    <property type="entry name" value="Ankyrin_rpt"/>
</dbReference>
<feature type="region of interest" description="Disordered" evidence="8">
    <location>
        <begin position="256"/>
        <end position="304"/>
    </location>
</feature>
<dbReference type="PROSITE" id="PS01354">
    <property type="entry name" value="HEMATOPO_REC_L_F3"/>
    <property type="match status" value="1"/>
</dbReference>
<evidence type="ECO:0000259" key="10">
    <source>
        <dbReference type="PROSITE" id="PS50853"/>
    </source>
</evidence>
<evidence type="ECO:0000256" key="8">
    <source>
        <dbReference type="SAM" id="MobiDB-lite"/>
    </source>
</evidence>
<keyword evidence="3" id="KW-0677">Repeat</keyword>
<dbReference type="InterPro" id="IPR036770">
    <property type="entry name" value="Ankyrin_rpt-contain_sf"/>
</dbReference>
<dbReference type="Proteomes" id="UP000796761">
    <property type="component" value="Unassembled WGS sequence"/>
</dbReference>
<feature type="region of interest" description="Disordered" evidence="8">
    <location>
        <begin position="485"/>
        <end position="564"/>
    </location>
</feature>
<feature type="chain" id="PRO_5035457182" description="Fibronectin type-III domain-containing protein" evidence="9">
    <location>
        <begin position="21"/>
        <end position="1214"/>
    </location>
</feature>
<feature type="coiled-coil region" evidence="7">
    <location>
        <begin position="913"/>
        <end position="940"/>
    </location>
</feature>
<feature type="repeat" description="ANK" evidence="6">
    <location>
        <begin position="64"/>
        <end position="96"/>
    </location>
</feature>
<feature type="region of interest" description="Disordered" evidence="8">
    <location>
        <begin position="329"/>
        <end position="348"/>
    </location>
</feature>
<dbReference type="GO" id="GO:0004896">
    <property type="term" value="F:cytokine receptor activity"/>
    <property type="evidence" value="ECO:0007669"/>
    <property type="project" value="InterPro"/>
</dbReference>
<dbReference type="SMART" id="SM00248">
    <property type="entry name" value="ANK"/>
    <property type="match status" value="5"/>
</dbReference>
<dbReference type="Pfam" id="PF13637">
    <property type="entry name" value="Ank_4"/>
    <property type="match status" value="1"/>
</dbReference>
<evidence type="ECO:0000256" key="4">
    <source>
        <dbReference type="ARBA" id="ARBA00023054"/>
    </source>
</evidence>
<evidence type="ECO:0000256" key="7">
    <source>
        <dbReference type="SAM" id="Coils"/>
    </source>
</evidence>
<feature type="region of interest" description="Disordered" evidence="8">
    <location>
        <begin position="1195"/>
        <end position="1214"/>
    </location>
</feature>
<dbReference type="Gene3D" id="1.10.287.1490">
    <property type="match status" value="2"/>
</dbReference>
<dbReference type="Pfam" id="PF00041">
    <property type="entry name" value="fn3"/>
    <property type="match status" value="1"/>
</dbReference>
<evidence type="ECO:0000256" key="9">
    <source>
        <dbReference type="SAM" id="SignalP"/>
    </source>
</evidence>
<accession>A0A8K1LDU2</accession>
<dbReference type="CDD" id="cd00063">
    <property type="entry name" value="FN3"/>
    <property type="match status" value="1"/>
</dbReference>
<evidence type="ECO:0000256" key="2">
    <source>
        <dbReference type="ARBA" id="ARBA00022729"/>
    </source>
</evidence>
<comment type="caution">
    <text evidence="11">The sequence shown here is derived from an EMBL/GenBank/DDBJ whole genome shotgun (WGS) entry which is preliminary data.</text>
</comment>
<feature type="domain" description="Fibronectin type-III" evidence="10">
    <location>
        <begin position="1114"/>
        <end position="1212"/>
    </location>
</feature>
<dbReference type="Pfam" id="PF12796">
    <property type="entry name" value="Ank_2"/>
    <property type="match status" value="1"/>
</dbReference>
<feature type="region of interest" description="Disordered" evidence="8">
    <location>
        <begin position="599"/>
        <end position="619"/>
    </location>
</feature>
<dbReference type="InterPro" id="IPR003961">
    <property type="entry name" value="FN3_dom"/>
</dbReference>
<dbReference type="GO" id="GO:0003779">
    <property type="term" value="F:actin binding"/>
    <property type="evidence" value="ECO:0007669"/>
    <property type="project" value="InterPro"/>
</dbReference>
<feature type="coiled-coil region" evidence="7">
    <location>
        <begin position="427"/>
        <end position="457"/>
    </location>
</feature>
<feature type="coiled-coil region" evidence="7">
    <location>
        <begin position="676"/>
        <end position="800"/>
    </location>
</feature>
<dbReference type="Gene3D" id="1.25.40.20">
    <property type="entry name" value="Ankyrin repeat-containing domain"/>
    <property type="match status" value="2"/>
</dbReference>
<organism evidence="11 12">
    <name type="scientific">Zosterops borbonicus</name>
    <dbReference type="NCBI Taxonomy" id="364589"/>
    <lineage>
        <taxon>Eukaryota</taxon>
        <taxon>Metazoa</taxon>
        <taxon>Chordata</taxon>
        <taxon>Craniata</taxon>
        <taxon>Vertebrata</taxon>
        <taxon>Euteleostomi</taxon>
        <taxon>Archelosauria</taxon>
        <taxon>Archosauria</taxon>
        <taxon>Dinosauria</taxon>
        <taxon>Saurischia</taxon>
        <taxon>Theropoda</taxon>
        <taxon>Coelurosauria</taxon>
        <taxon>Aves</taxon>
        <taxon>Neognathae</taxon>
        <taxon>Neoaves</taxon>
        <taxon>Telluraves</taxon>
        <taxon>Australaves</taxon>
        <taxon>Passeriformes</taxon>
        <taxon>Sylvioidea</taxon>
        <taxon>Zosteropidae</taxon>
        <taxon>Zosterops</taxon>
    </lineage>
</organism>
<reference evidence="11" key="1">
    <citation type="submission" date="2019-04" db="EMBL/GenBank/DDBJ databases">
        <title>Genome assembly of Zosterops borbonicus 15179.</title>
        <authorList>
            <person name="Leroy T."/>
            <person name="Anselmetti Y."/>
            <person name="Tilak M.-K."/>
            <person name="Nabholz B."/>
        </authorList>
    </citation>
    <scope>NUCLEOTIDE SEQUENCE</scope>
    <source>
        <strain evidence="11">HGM_15179</strain>
        <tissue evidence="11">Muscle</tissue>
    </source>
</reference>
<evidence type="ECO:0000256" key="6">
    <source>
        <dbReference type="PROSITE-ProRule" id="PRU00023"/>
    </source>
</evidence>
<dbReference type="PANTHER" id="PTHR24129:SF0">
    <property type="entry name" value="ANKYCORBIN"/>
    <property type="match status" value="1"/>
</dbReference>
<feature type="compositionally biased region" description="Basic and acidic residues" evidence="8">
    <location>
        <begin position="599"/>
        <end position="612"/>
    </location>
</feature>
<dbReference type="InterPro" id="IPR042420">
    <property type="entry name" value="RAI14/UACA"/>
</dbReference>
<evidence type="ECO:0000256" key="1">
    <source>
        <dbReference type="ARBA" id="ARBA00010890"/>
    </source>
</evidence>
<evidence type="ECO:0000313" key="12">
    <source>
        <dbReference type="Proteomes" id="UP000796761"/>
    </source>
</evidence>
<evidence type="ECO:0000313" key="11">
    <source>
        <dbReference type="EMBL" id="TRZ10143.1"/>
    </source>
</evidence>
<dbReference type="EMBL" id="SWJQ01000928">
    <property type="protein sequence ID" value="TRZ10143.1"/>
    <property type="molecule type" value="Genomic_DNA"/>
</dbReference>
<feature type="compositionally biased region" description="Low complexity" evidence="8">
    <location>
        <begin position="535"/>
        <end position="550"/>
    </location>
</feature>